<evidence type="ECO:0000313" key="8">
    <source>
        <dbReference type="Proteomes" id="UP001445076"/>
    </source>
</evidence>
<keyword evidence="1" id="KW-0646">Protease inhibitor</keyword>
<feature type="signal peptide" evidence="5">
    <location>
        <begin position="1"/>
        <end position="18"/>
    </location>
</feature>
<feature type="region of interest" description="Disordered" evidence="4">
    <location>
        <begin position="247"/>
        <end position="280"/>
    </location>
</feature>
<feature type="domain" description="Kazal-like" evidence="6">
    <location>
        <begin position="682"/>
        <end position="738"/>
    </location>
</feature>
<protein>
    <recommendedName>
        <fullName evidence="6">Kazal-like domain-containing protein</fullName>
    </recommendedName>
</protein>
<feature type="domain" description="Kazal-like" evidence="6">
    <location>
        <begin position="927"/>
        <end position="983"/>
    </location>
</feature>
<dbReference type="Gene3D" id="3.30.60.30">
    <property type="match status" value="15"/>
</dbReference>
<evidence type="ECO:0000256" key="2">
    <source>
        <dbReference type="ARBA" id="ARBA00022900"/>
    </source>
</evidence>
<keyword evidence="8" id="KW-1185">Reference proteome</keyword>
<feature type="domain" description="Kazal-like" evidence="6">
    <location>
        <begin position="288"/>
        <end position="344"/>
    </location>
</feature>
<keyword evidence="5" id="KW-0732">Signal</keyword>
<dbReference type="SMART" id="SM00280">
    <property type="entry name" value="KAZAL"/>
    <property type="match status" value="15"/>
</dbReference>
<proteinExistence type="predicted"/>
<name>A0AAW0W627_CHEQU</name>
<keyword evidence="2" id="KW-0722">Serine protease inhibitor</keyword>
<feature type="domain" description="Kazal-like" evidence="6">
    <location>
        <begin position="366"/>
        <end position="422"/>
    </location>
</feature>
<feature type="domain" description="Kazal-like" evidence="6">
    <location>
        <begin position="434"/>
        <end position="490"/>
    </location>
</feature>
<evidence type="ECO:0000256" key="1">
    <source>
        <dbReference type="ARBA" id="ARBA00022690"/>
    </source>
</evidence>
<dbReference type="Pfam" id="PF07648">
    <property type="entry name" value="Kazal_2"/>
    <property type="match status" value="2"/>
</dbReference>
<feature type="compositionally biased region" description="Pro residues" evidence="4">
    <location>
        <begin position="43"/>
        <end position="57"/>
    </location>
</feature>
<dbReference type="PANTHER" id="PTHR10913:SF45">
    <property type="entry name" value="FOLLISTATIN, ISOFORM A-RELATED"/>
    <property type="match status" value="1"/>
</dbReference>
<feature type="domain" description="Kazal-like" evidence="6">
    <location>
        <begin position="847"/>
        <end position="903"/>
    </location>
</feature>
<organism evidence="7 8">
    <name type="scientific">Cherax quadricarinatus</name>
    <name type="common">Australian red claw crayfish</name>
    <dbReference type="NCBI Taxonomy" id="27406"/>
    <lineage>
        <taxon>Eukaryota</taxon>
        <taxon>Metazoa</taxon>
        <taxon>Ecdysozoa</taxon>
        <taxon>Arthropoda</taxon>
        <taxon>Crustacea</taxon>
        <taxon>Multicrustacea</taxon>
        <taxon>Malacostraca</taxon>
        <taxon>Eumalacostraca</taxon>
        <taxon>Eucarida</taxon>
        <taxon>Decapoda</taxon>
        <taxon>Pleocyemata</taxon>
        <taxon>Astacidea</taxon>
        <taxon>Parastacoidea</taxon>
        <taxon>Parastacidae</taxon>
        <taxon>Cherax</taxon>
    </lineage>
</organism>
<dbReference type="GO" id="GO:0005576">
    <property type="term" value="C:extracellular region"/>
    <property type="evidence" value="ECO:0007669"/>
    <property type="project" value="TreeGrafter"/>
</dbReference>
<feature type="domain" description="Kazal-like" evidence="6">
    <location>
        <begin position="90"/>
        <end position="146"/>
    </location>
</feature>
<feature type="chain" id="PRO_5043452285" description="Kazal-like domain-containing protein" evidence="5">
    <location>
        <begin position="19"/>
        <end position="1380"/>
    </location>
</feature>
<feature type="region of interest" description="Disordered" evidence="4">
    <location>
        <begin position="1129"/>
        <end position="1223"/>
    </location>
</feature>
<dbReference type="InterPro" id="IPR050653">
    <property type="entry name" value="Prot_Inhib_GrowthFact_Antg"/>
</dbReference>
<feature type="compositionally biased region" description="Pro residues" evidence="4">
    <location>
        <begin position="247"/>
        <end position="258"/>
    </location>
</feature>
<feature type="domain" description="Kazal-like" evidence="6">
    <location>
        <begin position="1069"/>
        <end position="1125"/>
    </location>
</feature>
<comment type="caution">
    <text evidence="7">The sequence shown here is derived from an EMBL/GenBank/DDBJ whole genome shotgun (WGS) entry which is preliminary data.</text>
</comment>
<dbReference type="PROSITE" id="PS51465">
    <property type="entry name" value="KAZAL_2"/>
    <property type="match status" value="15"/>
</dbReference>
<gene>
    <name evidence="7" type="ORF">OTU49_011477</name>
</gene>
<feature type="domain" description="Kazal-like" evidence="6">
    <location>
        <begin position="187"/>
        <end position="243"/>
    </location>
</feature>
<accession>A0AAW0W627</accession>
<reference evidence="7 8" key="1">
    <citation type="journal article" date="2024" name="BMC Genomics">
        <title>Genome assembly of redclaw crayfish (Cherax quadricarinatus) provides insights into its immune adaptation and hypoxia tolerance.</title>
        <authorList>
            <person name="Liu Z."/>
            <person name="Zheng J."/>
            <person name="Li H."/>
            <person name="Fang K."/>
            <person name="Wang S."/>
            <person name="He J."/>
            <person name="Zhou D."/>
            <person name="Weng S."/>
            <person name="Chi M."/>
            <person name="Gu Z."/>
            <person name="He J."/>
            <person name="Li F."/>
            <person name="Wang M."/>
        </authorList>
    </citation>
    <scope>NUCLEOTIDE SEQUENCE [LARGE SCALE GENOMIC DNA]</scope>
    <source>
        <strain evidence="7">ZL_2023a</strain>
    </source>
</reference>
<feature type="region of interest" description="Disordered" evidence="4">
    <location>
        <begin position="43"/>
        <end position="86"/>
    </location>
</feature>
<feature type="domain" description="Kazal-like" evidence="6">
    <location>
        <begin position="1293"/>
        <end position="1346"/>
    </location>
</feature>
<feature type="domain" description="Kazal-like" evidence="6">
    <location>
        <begin position="767"/>
        <end position="823"/>
    </location>
</feature>
<sequence>MNVLLVVLVSVTTQKVVGQDLLSQSYLPPYQADISIRAPELVPVPLPGTPPPLPPSITSPQPSIPDQSVTHTPISPTPAPVHEEGGAGGEDAAPVCRAACTRIYLPLCASNGKTYNNRCTYELASCLSQQAGGPEITIVSEGPCDEGDVGTGVEDPVASGTGEIASPDTRDPIVSGIGESFPPGPVAVSVSTCKKKCSKIYFPVCGSNGVTYSNKCLLEVADCKNKETGGRGINILYEARCEEQIPVDPPSPPVPVAPSPSLVEPQPVDLGPAEESNGDDLPLDVVDVREESPCSDTCTQVSAPVCGSNGRIYNNICRLNLANCWDKRQGGVGIVEQRADFCEQATGLDLQPSGHQVPSVPLVDTPVTASSCPEHCGRIYTPLCGSDGLTYNNPCLLEIANCKNKEAGGIGVVSVAEGPCGAPDVSGSEQPSVAAPVSSCKEQCTKIYIPVCGSDGVTYNNPCILKAEDCKRKEKGGSGLSIAYEGRCERPTVPGQKPSGHESEVPSVPLVDTTVTPTTASSCPEQCVRVYTPVCGSDGLTYNNPCLLEIANCKNKEAGGSGVVLVSEGACGDPSGLVVVDRVAAEDDHPVVSAVGDSSPVSPPKSSCKEQCTKIYTPVCGSDGVTYNNLCILGATDCRIRETGGTGVSVAYEGLCERPTVPGQKPSGHESEVPSVPLVDTPTTASSCPEQCVRIYTPVCGSDGLTYNNPCLLEIANCKNKEAGGSGVVLVSEGACGDPSGLVVVDRVAAEDDHPVVSAVGDSSPVSPPRSSCKEQCTKIYTPVCGSDGVTYNNLCILGAADCRNRETGGTGVSVAYEGLCERPPLPGPEPSQHVSEVPSVPLVDAPVTASSCPEHCTRIYSPLCGSDGLTYNNPCLLEIANCKNKEAGGSGVVVVSEGACERPTVPGPEPSQHVSVVPSVPLVDAPVTSSSCTEHCTRIYSPLCGSDGLTYNNPCLLEIANCKNKEAGGSGVVVVSEGACGATDVTEAPVAAVDQTAEPSQEYLPPPSTSCYRDCTTILLPVCGSDGITYNNECLLDVASCKSRQLGGRGIYIVSEGSCDDVKPTVDIKQASACREECSKIHLPVCGSDGNTYPNECLLDVINCKRWRAGQMGIYITYMGPCGGGTENLPEVPESVDTPSLSVQSQSPPIKSPSVPDESPSLFESPSIPVETPLVPVESPSGPVESPSLFESPSTPVETPLVPVESPSGPVETPLVPVESPSGPVESPLLASLGASYSACPEVCGETYSPVCGSDSITYENKCLLEVTSCRRRSAGDTELTKAFDGPCVAALPRGPVCERRCDSRVQLVCGSDGETYNNRCLLDHADCLNPFASITYVKDGPCTSPVTIFDSPSMSSSEESLPEVVDFQVPHTGYLPPF</sequence>
<evidence type="ECO:0000313" key="7">
    <source>
        <dbReference type="EMBL" id="KAK8723644.1"/>
    </source>
</evidence>
<feature type="domain" description="Kazal-like" evidence="6">
    <location>
        <begin position="517"/>
        <end position="573"/>
    </location>
</feature>
<evidence type="ECO:0000256" key="3">
    <source>
        <dbReference type="ARBA" id="ARBA00023157"/>
    </source>
</evidence>
<keyword evidence="3" id="KW-1015">Disulfide bond</keyword>
<dbReference type="EMBL" id="JARKIK010000088">
    <property type="protein sequence ID" value="KAK8723644.1"/>
    <property type="molecule type" value="Genomic_DNA"/>
</dbReference>
<evidence type="ECO:0000259" key="6">
    <source>
        <dbReference type="PROSITE" id="PS51465"/>
    </source>
</evidence>
<dbReference type="Proteomes" id="UP001445076">
    <property type="component" value="Unassembled WGS sequence"/>
</dbReference>
<evidence type="ECO:0000256" key="4">
    <source>
        <dbReference type="SAM" id="MobiDB-lite"/>
    </source>
</evidence>
<feature type="domain" description="Kazal-like" evidence="6">
    <location>
        <begin position="602"/>
        <end position="658"/>
    </location>
</feature>
<feature type="compositionally biased region" description="Polar residues" evidence="4">
    <location>
        <begin position="1138"/>
        <end position="1150"/>
    </location>
</feature>
<feature type="domain" description="Kazal-like" evidence="6">
    <location>
        <begin position="1235"/>
        <end position="1291"/>
    </location>
</feature>
<evidence type="ECO:0000256" key="5">
    <source>
        <dbReference type="SAM" id="SignalP"/>
    </source>
</evidence>
<dbReference type="InterPro" id="IPR036058">
    <property type="entry name" value="Kazal_dom_sf"/>
</dbReference>
<dbReference type="CDD" id="cd00104">
    <property type="entry name" value="KAZAL_FS"/>
    <property type="match status" value="15"/>
</dbReference>
<dbReference type="PANTHER" id="PTHR10913">
    <property type="entry name" value="FOLLISTATIN-RELATED"/>
    <property type="match status" value="1"/>
</dbReference>
<feature type="compositionally biased region" description="Low complexity" evidence="4">
    <location>
        <begin position="1174"/>
        <end position="1190"/>
    </location>
</feature>
<dbReference type="InterPro" id="IPR002350">
    <property type="entry name" value="Kazal_dom"/>
</dbReference>
<dbReference type="Pfam" id="PF00050">
    <property type="entry name" value="Kazal_1"/>
    <property type="match status" value="13"/>
</dbReference>
<feature type="domain" description="Kazal-like" evidence="6">
    <location>
        <begin position="1006"/>
        <end position="1062"/>
    </location>
</feature>
<dbReference type="SUPFAM" id="SSF100895">
    <property type="entry name" value="Kazal-type serine protease inhibitors"/>
    <property type="match status" value="15"/>
</dbReference>